<dbReference type="Proteomes" id="UP000436138">
    <property type="component" value="Chromosome"/>
</dbReference>
<dbReference type="AlphaFoldDB" id="A0A6I6MZQ6"/>
<evidence type="ECO:0000256" key="1">
    <source>
        <dbReference type="ARBA" id="ARBA00022857"/>
    </source>
</evidence>
<feature type="region of interest" description="Disordered" evidence="3">
    <location>
        <begin position="117"/>
        <end position="143"/>
    </location>
</feature>
<reference evidence="5 6" key="1">
    <citation type="submission" date="2019-12" db="EMBL/GenBank/DDBJ databases">
        <title>Streptomyces sp. strain T44 isolated from rhizosphere soil of Broussonetia papyrifera.</title>
        <authorList>
            <person name="Mo P."/>
        </authorList>
    </citation>
    <scope>NUCLEOTIDE SEQUENCE [LARGE SCALE GENOMIC DNA]</scope>
    <source>
        <strain evidence="5 6">T44</strain>
    </source>
</reference>
<evidence type="ECO:0000259" key="4">
    <source>
        <dbReference type="Pfam" id="PF08240"/>
    </source>
</evidence>
<keyword evidence="1" id="KW-0521">NADP</keyword>
<keyword evidence="2" id="KW-0560">Oxidoreductase</keyword>
<keyword evidence="6" id="KW-1185">Reference proteome</keyword>
<dbReference type="RefSeq" id="WP_158917616.1">
    <property type="nucleotide sequence ID" value="NZ_CP047020.1"/>
</dbReference>
<name>A0A6I6MZQ6_9ACTN</name>
<dbReference type="PROSITE" id="PS00059">
    <property type="entry name" value="ADH_ZINC"/>
    <property type="match status" value="1"/>
</dbReference>
<dbReference type="PANTHER" id="PTHR44154">
    <property type="entry name" value="QUINONE OXIDOREDUCTASE"/>
    <property type="match status" value="1"/>
</dbReference>
<dbReference type="InterPro" id="IPR013154">
    <property type="entry name" value="ADH-like_N"/>
</dbReference>
<protein>
    <submittedName>
        <fullName evidence="5">Alcohol dehydrogenase catalytic domain-containing protein</fullName>
    </submittedName>
</protein>
<feature type="domain" description="Alcohol dehydrogenase-like N-terminal" evidence="4">
    <location>
        <begin position="27"/>
        <end position="105"/>
    </location>
</feature>
<evidence type="ECO:0000313" key="5">
    <source>
        <dbReference type="EMBL" id="QHA02527.1"/>
    </source>
</evidence>
<organism evidence="5 6">
    <name type="scientific">Streptomyces broussonetiae</name>
    <dbReference type="NCBI Taxonomy" id="2686304"/>
    <lineage>
        <taxon>Bacteria</taxon>
        <taxon>Bacillati</taxon>
        <taxon>Actinomycetota</taxon>
        <taxon>Actinomycetes</taxon>
        <taxon>Kitasatosporales</taxon>
        <taxon>Streptomycetaceae</taxon>
        <taxon>Streptomyces</taxon>
    </lineage>
</organism>
<dbReference type="PANTHER" id="PTHR44154:SF1">
    <property type="entry name" value="QUINONE OXIDOREDUCTASE"/>
    <property type="match status" value="1"/>
</dbReference>
<proteinExistence type="predicted"/>
<dbReference type="EMBL" id="CP047020">
    <property type="protein sequence ID" value="QHA02527.1"/>
    <property type="molecule type" value="Genomic_DNA"/>
</dbReference>
<accession>A0A6I6MZQ6</accession>
<sequence length="143" mass="14773">MSRAVRFHETGGSEVLRLEEVPEPAPGPGEDLIRTRALGLNRAESMFRLGEYGTDPVFPSGLGHEAAGVVGAVGTGVTGLRVGDAVSVVPSFTMTDYPVHGETAHVLGLRSLQDAGHDGPALRDLGPYGPGGHVTPGHMGDDP</sequence>
<dbReference type="SUPFAM" id="SSF50129">
    <property type="entry name" value="GroES-like"/>
    <property type="match status" value="1"/>
</dbReference>
<gene>
    <name evidence="5" type="ORF">GQF42_03770</name>
</gene>
<dbReference type="InterPro" id="IPR011032">
    <property type="entry name" value="GroES-like_sf"/>
</dbReference>
<dbReference type="KEGG" id="sbro:GQF42_03770"/>
<dbReference type="GO" id="GO:0016491">
    <property type="term" value="F:oxidoreductase activity"/>
    <property type="evidence" value="ECO:0007669"/>
    <property type="project" value="UniProtKB-KW"/>
</dbReference>
<dbReference type="Pfam" id="PF08240">
    <property type="entry name" value="ADH_N"/>
    <property type="match status" value="1"/>
</dbReference>
<dbReference type="InterPro" id="IPR002328">
    <property type="entry name" value="ADH_Zn_CS"/>
</dbReference>
<evidence type="ECO:0000256" key="2">
    <source>
        <dbReference type="ARBA" id="ARBA00023002"/>
    </source>
</evidence>
<evidence type="ECO:0000313" key="6">
    <source>
        <dbReference type="Proteomes" id="UP000436138"/>
    </source>
</evidence>
<dbReference type="GO" id="GO:0008270">
    <property type="term" value="F:zinc ion binding"/>
    <property type="evidence" value="ECO:0007669"/>
    <property type="project" value="InterPro"/>
</dbReference>
<evidence type="ECO:0000256" key="3">
    <source>
        <dbReference type="SAM" id="MobiDB-lite"/>
    </source>
</evidence>
<dbReference type="Gene3D" id="3.90.180.10">
    <property type="entry name" value="Medium-chain alcohol dehydrogenases, catalytic domain"/>
    <property type="match status" value="1"/>
</dbReference>
<dbReference type="InterPro" id="IPR051603">
    <property type="entry name" value="Zinc-ADH_QOR/CCCR"/>
</dbReference>